<accession>A0A078B4V4</accession>
<dbReference type="AlphaFoldDB" id="A0A078B4V4"/>
<dbReference type="Proteomes" id="UP000039865">
    <property type="component" value="Unassembled WGS sequence"/>
</dbReference>
<evidence type="ECO:0000313" key="1">
    <source>
        <dbReference type="EMBL" id="CDW89560.1"/>
    </source>
</evidence>
<dbReference type="InParanoid" id="A0A078B4V4"/>
<organism evidence="1 2">
    <name type="scientific">Stylonychia lemnae</name>
    <name type="common">Ciliate</name>
    <dbReference type="NCBI Taxonomy" id="5949"/>
    <lineage>
        <taxon>Eukaryota</taxon>
        <taxon>Sar</taxon>
        <taxon>Alveolata</taxon>
        <taxon>Ciliophora</taxon>
        <taxon>Intramacronucleata</taxon>
        <taxon>Spirotrichea</taxon>
        <taxon>Stichotrichia</taxon>
        <taxon>Sporadotrichida</taxon>
        <taxon>Oxytrichidae</taxon>
        <taxon>Stylonychinae</taxon>
        <taxon>Stylonychia</taxon>
    </lineage>
</organism>
<reference evidence="1 2" key="1">
    <citation type="submission" date="2014-06" db="EMBL/GenBank/DDBJ databases">
        <authorList>
            <person name="Swart Estienne"/>
        </authorList>
    </citation>
    <scope>NUCLEOTIDE SEQUENCE [LARGE SCALE GENOMIC DNA]</scope>
    <source>
        <strain evidence="1 2">130c</strain>
    </source>
</reference>
<dbReference type="EMBL" id="CCKQ01017659">
    <property type="protein sequence ID" value="CDW89560.1"/>
    <property type="molecule type" value="Genomic_DNA"/>
</dbReference>
<protein>
    <submittedName>
        <fullName evidence="1">Uncharacterized protein</fullName>
    </submittedName>
</protein>
<gene>
    <name evidence="1" type="primary">Contig14121.g15053</name>
    <name evidence="1" type="ORF">STYLEM_18693</name>
</gene>
<name>A0A078B4V4_STYLE</name>
<evidence type="ECO:0000313" key="2">
    <source>
        <dbReference type="Proteomes" id="UP000039865"/>
    </source>
</evidence>
<proteinExistence type="predicted"/>
<sequence>MLKQINSNIGKRYVKGIIKIESTSNPGNKELAIIPDPKQCLTHIDVVGRGADLESYIIKHNLVLNKLYQDKWMSENCSFGCQFTRIQKLHILEDILDGLEFMQDLTNLKSLTIKLDRDSLLSNPNKYIKISQTLTSLKLIKPSSKMLEFLLFEINPSFIKKLVIFEADIANQQTLITFINQSQITDLRLQLNNGLDIDEFLQKLQYLEFQVNLQIFDQENLLEIFRLMSLKVQHLKLSINCQETQKNNQSIKPIIYYDIESITESLDIQFRHYNDKIERFFNLRVFENTNIKLYSNIQTDLPNNYVELDLSKCRINMITILQVLKNLKYCEHCLRQLNIQVNQQHYIESEDQKYYRVQEANNSIAHIARFFSDQIDEFKKVENKLSYSQNQLLIFETLSNFTELRNLKINIKLYNLLEIDKLADICLKKLSSLRLLNLFIDDELVNDRIKISLISLDNWLASDSCFVEELEIRHLNCEQKTLDFRGFLKNREKTFVLRVKDLHFDKKLFNANQNVHVVDLIYE</sequence>
<keyword evidence="2" id="KW-1185">Reference proteome</keyword>